<feature type="region of interest" description="Disordered" evidence="1">
    <location>
        <begin position="58"/>
        <end position="81"/>
    </location>
</feature>
<dbReference type="EMBL" id="KN726906">
    <property type="protein sequence ID" value="KIH66933.1"/>
    <property type="molecule type" value="Genomic_DNA"/>
</dbReference>
<accession>A0A0C2DB26</accession>
<proteinExistence type="predicted"/>
<protein>
    <submittedName>
        <fullName evidence="2">Uncharacterized protein</fullName>
    </submittedName>
</protein>
<evidence type="ECO:0000313" key="3">
    <source>
        <dbReference type="Proteomes" id="UP000054047"/>
    </source>
</evidence>
<dbReference type="Proteomes" id="UP000054047">
    <property type="component" value="Unassembled WGS sequence"/>
</dbReference>
<keyword evidence="3" id="KW-1185">Reference proteome</keyword>
<name>A0A0C2DB26_9BILA</name>
<feature type="compositionally biased region" description="Polar residues" evidence="1">
    <location>
        <begin position="71"/>
        <end position="81"/>
    </location>
</feature>
<organism evidence="2 3">
    <name type="scientific">Ancylostoma duodenale</name>
    <dbReference type="NCBI Taxonomy" id="51022"/>
    <lineage>
        <taxon>Eukaryota</taxon>
        <taxon>Metazoa</taxon>
        <taxon>Ecdysozoa</taxon>
        <taxon>Nematoda</taxon>
        <taxon>Chromadorea</taxon>
        <taxon>Rhabditida</taxon>
        <taxon>Rhabditina</taxon>
        <taxon>Rhabditomorpha</taxon>
        <taxon>Strongyloidea</taxon>
        <taxon>Ancylostomatidae</taxon>
        <taxon>Ancylostomatinae</taxon>
        <taxon>Ancylostoma</taxon>
    </lineage>
</organism>
<evidence type="ECO:0000313" key="2">
    <source>
        <dbReference type="EMBL" id="KIH66933.1"/>
    </source>
</evidence>
<evidence type="ECO:0000256" key="1">
    <source>
        <dbReference type="SAM" id="MobiDB-lite"/>
    </source>
</evidence>
<reference evidence="2 3" key="1">
    <citation type="submission" date="2013-12" db="EMBL/GenBank/DDBJ databases">
        <title>Draft genome of the parsitic nematode Ancylostoma duodenale.</title>
        <authorList>
            <person name="Mitreva M."/>
        </authorList>
    </citation>
    <scope>NUCLEOTIDE SEQUENCE [LARGE SCALE GENOMIC DNA]</scope>
    <source>
        <strain evidence="2 3">Zhejiang</strain>
    </source>
</reference>
<sequence>MEMEGLLWIAGIRRFDYICNQDMRQRFDNQLQPEGARQAAKRTLKATMADSIHADLKLAGPGARQGKVASNDHQSGPRYQT</sequence>
<dbReference type="AlphaFoldDB" id="A0A0C2DB26"/>
<gene>
    <name evidence="2" type="ORF">ANCDUO_02738</name>
</gene>